<evidence type="ECO:0000313" key="1">
    <source>
        <dbReference type="EMBL" id="KNC70763.1"/>
    </source>
</evidence>
<keyword evidence="2" id="KW-1185">Reference proteome</keyword>
<protein>
    <submittedName>
        <fullName evidence="1">Uncharacterized protein</fullName>
    </submittedName>
</protein>
<reference evidence="1 2" key="1">
    <citation type="submission" date="2011-02" db="EMBL/GenBank/DDBJ databases">
        <title>The Genome Sequence of Sphaeroforma arctica JP610.</title>
        <authorList>
            <consortium name="The Broad Institute Genome Sequencing Platform"/>
            <person name="Russ C."/>
            <person name="Cuomo C."/>
            <person name="Young S.K."/>
            <person name="Zeng Q."/>
            <person name="Gargeya S."/>
            <person name="Alvarado L."/>
            <person name="Berlin A."/>
            <person name="Chapman S.B."/>
            <person name="Chen Z."/>
            <person name="Freedman E."/>
            <person name="Gellesch M."/>
            <person name="Goldberg J."/>
            <person name="Griggs A."/>
            <person name="Gujja S."/>
            <person name="Heilman E."/>
            <person name="Heiman D."/>
            <person name="Howarth C."/>
            <person name="Mehta T."/>
            <person name="Neiman D."/>
            <person name="Pearson M."/>
            <person name="Roberts A."/>
            <person name="Saif S."/>
            <person name="Shea T."/>
            <person name="Shenoy N."/>
            <person name="Sisk P."/>
            <person name="Stolte C."/>
            <person name="Sykes S."/>
            <person name="White J."/>
            <person name="Yandava C."/>
            <person name="Burger G."/>
            <person name="Gray M.W."/>
            <person name="Holland P.W.H."/>
            <person name="King N."/>
            <person name="Lang F.B.F."/>
            <person name="Roger A.J."/>
            <person name="Ruiz-Trillo I."/>
            <person name="Haas B."/>
            <person name="Nusbaum C."/>
            <person name="Birren B."/>
        </authorList>
    </citation>
    <scope>NUCLEOTIDE SEQUENCE [LARGE SCALE GENOMIC DNA]</scope>
    <source>
        <strain evidence="1 2">JP610</strain>
    </source>
</reference>
<sequence>DFERSEESMALQCLSHFTGDTIIHVGEVFGQTICRPGAWGRSTADTFQIELANTFHRILQVCV</sequence>
<proteinExistence type="predicted"/>
<dbReference type="AlphaFoldDB" id="A0A0L0F3L1"/>
<feature type="non-terminal residue" evidence="1">
    <location>
        <position position="1"/>
    </location>
</feature>
<dbReference type="PANTHER" id="PTHR39290:SF6">
    <property type="entry name" value="S-ADENOSYL-L-METHIONINE-DEPENDENT METHYLTRANSFERASES SUPERFAMILY PROTEIN"/>
    <property type="match status" value="1"/>
</dbReference>
<dbReference type="EMBL" id="KQ250284">
    <property type="protein sequence ID" value="KNC70763.1"/>
    <property type="molecule type" value="Genomic_DNA"/>
</dbReference>
<dbReference type="OrthoDB" id="5411518at2759"/>
<gene>
    <name evidence="1" type="ORF">SARC_16707</name>
</gene>
<dbReference type="Proteomes" id="UP000054560">
    <property type="component" value="Unassembled WGS sequence"/>
</dbReference>
<dbReference type="PANTHER" id="PTHR39290">
    <property type="entry name" value="C3H1-TYPE DOMAIN-CONTAINING PROTEIN-RELATED"/>
    <property type="match status" value="1"/>
</dbReference>
<accession>A0A0L0F3L1</accession>
<name>A0A0L0F3L1_9EUKA</name>
<dbReference type="RefSeq" id="XP_014144665.1">
    <property type="nucleotide sequence ID" value="XM_014289190.1"/>
</dbReference>
<dbReference type="GeneID" id="25917211"/>
<evidence type="ECO:0000313" key="2">
    <source>
        <dbReference type="Proteomes" id="UP000054560"/>
    </source>
</evidence>
<dbReference type="eggNOG" id="ENOG502RXQ6">
    <property type="taxonomic scope" value="Eukaryota"/>
</dbReference>
<organism evidence="1 2">
    <name type="scientific">Sphaeroforma arctica JP610</name>
    <dbReference type="NCBI Taxonomy" id="667725"/>
    <lineage>
        <taxon>Eukaryota</taxon>
        <taxon>Ichthyosporea</taxon>
        <taxon>Ichthyophonida</taxon>
        <taxon>Sphaeroforma</taxon>
    </lineage>
</organism>